<evidence type="ECO:0000259" key="1">
    <source>
        <dbReference type="PROSITE" id="PS50112"/>
    </source>
</evidence>
<dbReference type="InterPro" id="IPR000160">
    <property type="entry name" value="GGDEF_dom"/>
</dbReference>
<organism evidence="3 4">
    <name type="scientific">Nitratidesulfovibrio vulgaris (strain DP4)</name>
    <name type="common">Desulfovibrio vulgaris</name>
    <dbReference type="NCBI Taxonomy" id="391774"/>
    <lineage>
        <taxon>Bacteria</taxon>
        <taxon>Pseudomonadati</taxon>
        <taxon>Thermodesulfobacteriota</taxon>
        <taxon>Desulfovibrionia</taxon>
        <taxon>Desulfovibrionales</taxon>
        <taxon>Desulfovibrionaceae</taxon>
        <taxon>Nitratidesulfovibrio</taxon>
    </lineage>
</organism>
<feature type="domain" description="PAS" evidence="1">
    <location>
        <begin position="14"/>
        <end position="90"/>
    </location>
</feature>
<dbReference type="NCBIfam" id="TIGR00254">
    <property type="entry name" value="GGDEF"/>
    <property type="match status" value="1"/>
</dbReference>
<name>A0A0H3AB75_NITV4</name>
<sequence>MKATTNIDTLDHKILKKLAEIIDCVNDSVYIVDENRRIKLWNKSAELLTGFSKKQTINKKCCEHLLNHVDANGKELCRDGCPILKSINSGEPTRSNLFLHHKDGHRVHVDVEIFPLIDSNGKINGAIEVFRKATNHCTIDNKTDNTLIRDELTGTWTKKRLIKSLTSRIDQLRIFGWNFAILFIDVDKFKSINDTHGHVTGDKILVMIAKTLMSNLRAGDEIYRYGGEEFVIVLPDIKDQEHLFQISEKLRKLVESCFLETNGTLLNATISLGGIIATGNDSAESLISKADKLMYAAKKSGRNKSMIDNY</sequence>
<dbReference type="InterPro" id="IPR000014">
    <property type="entry name" value="PAS"/>
</dbReference>
<protein>
    <submittedName>
        <fullName evidence="3">Diguanylate cyclase with PAS/PAC sensor</fullName>
    </submittedName>
</protein>
<evidence type="ECO:0000313" key="4">
    <source>
        <dbReference type="Proteomes" id="UP000009173"/>
    </source>
</evidence>
<reference evidence="4" key="1">
    <citation type="journal article" date="2009" name="Environ. Microbiol.">
        <title>Contribution of mobile genetic elements to Desulfovibrio vulgaris genome plasticity.</title>
        <authorList>
            <person name="Walker C.B."/>
            <person name="Stolyar S."/>
            <person name="Chivian D."/>
            <person name="Pinel N."/>
            <person name="Gabster J.A."/>
            <person name="Dehal P.S."/>
            <person name="He Z."/>
            <person name="Yang Z.K."/>
            <person name="Yen H.C."/>
            <person name="Zhou J."/>
            <person name="Wall J.D."/>
            <person name="Hazen T.C."/>
            <person name="Arkin A.P."/>
            <person name="Stahl D.A."/>
        </authorList>
    </citation>
    <scope>NUCLEOTIDE SEQUENCE [LARGE SCALE GENOMIC DNA]</scope>
    <source>
        <strain evidence="4">DP4</strain>
    </source>
</reference>
<dbReference type="SMART" id="SM00267">
    <property type="entry name" value="GGDEF"/>
    <property type="match status" value="1"/>
</dbReference>
<evidence type="ECO:0000259" key="2">
    <source>
        <dbReference type="PROSITE" id="PS50887"/>
    </source>
</evidence>
<evidence type="ECO:0000313" key="3">
    <source>
        <dbReference type="EMBL" id="ABM29585.1"/>
    </source>
</evidence>
<dbReference type="PROSITE" id="PS50112">
    <property type="entry name" value="PAS"/>
    <property type="match status" value="1"/>
</dbReference>
<dbReference type="SUPFAM" id="SSF55073">
    <property type="entry name" value="Nucleotide cyclase"/>
    <property type="match status" value="1"/>
</dbReference>
<feature type="domain" description="GGDEF" evidence="2">
    <location>
        <begin position="177"/>
        <end position="310"/>
    </location>
</feature>
<proteinExistence type="predicted"/>
<dbReference type="NCBIfam" id="TIGR00229">
    <property type="entry name" value="sensory_box"/>
    <property type="match status" value="1"/>
</dbReference>
<dbReference type="PROSITE" id="PS50887">
    <property type="entry name" value="GGDEF"/>
    <property type="match status" value="1"/>
</dbReference>
<dbReference type="AlphaFoldDB" id="A0A0H3AB75"/>
<dbReference type="KEGG" id="dvl:Dvul_2569"/>
<dbReference type="RefSeq" id="WP_011792933.1">
    <property type="nucleotide sequence ID" value="NC_008751.1"/>
</dbReference>
<dbReference type="SUPFAM" id="SSF55785">
    <property type="entry name" value="PYP-like sensor domain (PAS domain)"/>
    <property type="match status" value="1"/>
</dbReference>
<dbReference type="InterPro" id="IPR052163">
    <property type="entry name" value="DGC-Regulatory_Protein"/>
</dbReference>
<dbReference type="InterPro" id="IPR013656">
    <property type="entry name" value="PAS_4"/>
</dbReference>
<gene>
    <name evidence="3" type="ordered locus">Dvul_2569</name>
</gene>
<dbReference type="HOGENOM" id="CLU_000445_11_4_7"/>
<accession>A0A0H3AB75</accession>
<dbReference type="InterPro" id="IPR035965">
    <property type="entry name" value="PAS-like_dom_sf"/>
</dbReference>
<dbReference type="Gene3D" id="3.30.450.20">
    <property type="entry name" value="PAS domain"/>
    <property type="match status" value="1"/>
</dbReference>
<dbReference type="Pfam" id="PF00990">
    <property type="entry name" value="GGDEF"/>
    <property type="match status" value="1"/>
</dbReference>
<dbReference type="CDD" id="cd01949">
    <property type="entry name" value="GGDEF"/>
    <property type="match status" value="1"/>
</dbReference>
<dbReference type="Proteomes" id="UP000009173">
    <property type="component" value="Chromosome"/>
</dbReference>
<dbReference type="PANTHER" id="PTHR46663:SF4">
    <property type="entry name" value="DIGUANYLATE CYCLASE DGCT-RELATED"/>
    <property type="match status" value="1"/>
</dbReference>
<dbReference type="GO" id="GO:0003824">
    <property type="term" value="F:catalytic activity"/>
    <property type="evidence" value="ECO:0007669"/>
    <property type="project" value="UniProtKB-ARBA"/>
</dbReference>
<dbReference type="InterPro" id="IPR029787">
    <property type="entry name" value="Nucleotide_cyclase"/>
</dbReference>
<dbReference type="Pfam" id="PF08448">
    <property type="entry name" value="PAS_4"/>
    <property type="match status" value="1"/>
</dbReference>
<dbReference type="EMBL" id="CP000527">
    <property type="protein sequence ID" value="ABM29585.1"/>
    <property type="molecule type" value="Genomic_DNA"/>
</dbReference>
<dbReference type="InterPro" id="IPR043128">
    <property type="entry name" value="Rev_trsase/Diguanyl_cyclase"/>
</dbReference>
<dbReference type="Gene3D" id="3.30.70.270">
    <property type="match status" value="1"/>
</dbReference>
<dbReference type="CDD" id="cd00130">
    <property type="entry name" value="PAS"/>
    <property type="match status" value="1"/>
</dbReference>
<dbReference type="PANTHER" id="PTHR46663">
    <property type="entry name" value="DIGUANYLATE CYCLASE DGCT-RELATED"/>
    <property type="match status" value="1"/>
</dbReference>
<dbReference type="FunFam" id="3.30.70.270:FF:000001">
    <property type="entry name" value="Diguanylate cyclase domain protein"/>
    <property type="match status" value="1"/>
</dbReference>